<protein>
    <submittedName>
        <fullName evidence="1">Uncharacterized protein</fullName>
    </submittedName>
</protein>
<name>V6M3D1_9BACL</name>
<reference evidence="1 2" key="1">
    <citation type="journal article" date="2014" name="Genome Announc.">
        <title>Draft Genome Sequence of Brevibacillus panacihumi Strain W25, a Halotolerant Hydrocarbon-Degrading Bacterium.</title>
        <authorList>
            <person name="Wang X."/>
            <person name="Jin D."/>
            <person name="Zhou L."/>
            <person name="Wu L."/>
            <person name="An W."/>
            <person name="Chen Y."/>
            <person name="Zhao L."/>
        </authorList>
    </citation>
    <scope>NUCLEOTIDE SEQUENCE [LARGE SCALE GENOMIC DNA]</scope>
    <source>
        <strain evidence="1 2">W25</strain>
    </source>
</reference>
<dbReference type="PATRIC" id="fig|1408254.3.peg.3880"/>
<keyword evidence="2" id="KW-1185">Reference proteome</keyword>
<dbReference type="HOGENOM" id="CLU_215715_0_0_9"/>
<evidence type="ECO:0000313" key="1">
    <source>
        <dbReference type="EMBL" id="EST53126.1"/>
    </source>
</evidence>
<dbReference type="AlphaFoldDB" id="V6M3D1"/>
<proteinExistence type="predicted"/>
<organism evidence="1 2">
    <name type="scientific">Brevibacillus panacihumi W25</name>
    <dbReference type="NCBI Taxonomy" id="1408254"/>
    <lineage>
        <taxon>Bacteria</taxon>
        <taxon>Bacillati</taxon>
        <taxon>Bacillota</taxon>
        <taxon>Bacilli</taxon>
        <taxon>Bacillales</taxon>
        <taxon>Paenibacillaceae</taxon>
        <taxon>Brevibacillus</taxon>
    </lineage>
</organism>
<accession>V6M3D1</accession>
<dbReference type="EMBL" id="AYJU01000017">
    <property type="protein sequence ID" value="EST53126.1"/>
    <property type="molecule type" value="Genomic_DNA"/>
</dbReference>
<dbReference type="RefSeq" id="WP_023557769.1">
    <property type="nucleotide sequence ID" value="NZ_KI629785.1"/>
</dbReference>
<evidence type="ECO:0000313" key="2">
    <source>
        <dbReference type="Proteomes" id="UP000017973"/>
    </source>
</evidence>
<comment type="caution">
    <text evidence="1">The sequence shown here is derived from an EMBL/GenBank/DDBJ whole genome shotgun (WGS) entry which is preliminary data.</text>
</comment>
<dbReference type="Proteomes" id="UP000017973">
    <property type="component" value="Unassembled WGS sequence"/>
</dbReference>
<sequence>MNQERLGDLPIAQLTADQLKQLQATERELNNQDGKDVYLIAFEKQAPSQ</sequence>
<gene>
    <name evidence="1" type="ORF">T458_19805</name>
</gene>